<dbReference type="InterPro" id="IPR003458">
    <property type="entry name" value="Phage_T4_Gp38_tail_assem"/>
</dbReference>
<organism evidence="1 2">
    <name type="scientific">Enterobacter huaxiensis</name>
    <dbReference type="NCBI Taxonomy" id="2494702"/>
    <lineage>
        <taxon>Bacteria</taxon>
        <taxon>Pseudomonadati</taxon>
        <taxon>Pseudomonadota</taxon>
        <taxon>Gammaproteobacteria</taxon>
        <taxon>Enterobacterales</taxon>
        <taxon>Enterobacteriaceae</taxon>
        <taxon>Enterobacter</taxon>
    </lineage>
</organism>
<gene>
    <name evidence="1" type="ORF">EJE24_06365</name>
</gene>
<dbReference type="InterPro" id="IPR051220">
    <property type="entry name" value="TFA_Chaperone"/>
</dbReference>
<name>A0A428LVQ2_9ENTR</name>
<dbReference type="Proteomes" id="UP000276389">
    <property type="component" value="Unassembled WGS sequence"/>
</dbReference>
<reference evidence="1 2" key="1">
    <citation type="submission" date="2018-12" db="EMBL/GenBank/DDBJ databases">
        <title>The Genome Submission of two Enterobacter spp. strains.</title>
        <authorList>
            <person name="Wu W."/>
            <person name="Wei L."/>
            <person name="Feng Y."/>
            <person name="Zong Z."/>
        </authorList>
    </citation>
    <scope>NUCLEOTIDE SEQUENCE [LARGE SCALE GENOMIC DNA]</scope>
    <source>
        <strain evidence="1 2">WCHEHu045002</strain>
    </source>
</reference>
<dbReference type="AlphaFoldDB" id="A0A428LVQ2"/>
<accession>A0A428LVQ2</accession>
<dbReference type="PANTHER" id="PTHR34413">
    <property type="entry name" value="PROPHAGE TAIL FIBER ASSEMBLY PROTEIN HOMOLOG TFAE-RELATED-RELATED"/>
    <property type="match status" value="1"/>
</dbReference>
<evidence type="ECO:0000313" key="2">
    <source>
        <dbReference type="Proteomes" id="UP000276389"/>
    </source>
</evidence>
<evidence type="ECO:0000313" key="1">
    <source>
        <dbReference type="EMBL" id="RSK69414.1"/>
    </source>
</evidence>
<protein>
    <submittedName>
        <fullName evidence="1">Tail fiber assembly protein</fullName>
    </submittedName>
</protein>
<sequence length="175" mass="19318">MKIFNNFTPYVPEGNDLPASVLFLMSDNGVDWYEAQKDFKKDTLKVMFDSAGVICCAEIDVSGLWPIDCSVVEIDGKDVPSDFEAGAGGWIFDGKKITARKFSKEEFLVKAEAQKTHLMNTATAAIAPLQDAAELGIATNVELTALNVWKRYRVLLNRLDISTAPNIAWPDQPTD</sequence>
<proteinExistence type="predicted"/>
<dbReference type="PANTHER" id="PTHR34413:SF2">
    <property type="entry name" value="PROPHAGE TAIL FIBER ASSEMBLY PROTEIN HOMOLOG TFAE-RELATED"/>
    <property type="match status" value="1"/>
</dbReference>
<comment type="caution">
    <text evidence="1">The sequence shown here is derived from an EMBL/GenBank/DDBJ whole genome shotgun (WGS) entry which is preliminary data.</text>
</comment>
<dbReference type="RefSeq" id="WP_125913994.1">
    <property type="nucleotide sequence ID" value="NZ_RWHU01000002.1"/>
</dbReference>
<dbReference type="Pfam" id="PF02413">
    <property type="entry name" value="Caudo_TAP"/>
    <property type="match status" value="1"/>
</dbReference>
<dbReference type="EMBL" id="RWHU01000002">
    <property type="protein sequence ID" value="RSK69414.1"/>
    <property type="molecule type" value="Genomic_DNA"/>
</dbReference>